<accession>A0A7Y3W3Q6</accession>
<dbReference type="Gene3D" id="3.90.1590.10">
    <property type="entry name" value="glutathione-dependent formaldehyde- activating enzyme (gfa)"/>
    <property type="match status" value="1"/>
</dbReference>
<dbReference type="EMBL" id="JABFCX010000001">
    <property type="protein sequence ID" value="NNU14708.1"/>
    <property type="molecule type" value="Genomic_DNA"/>
</dbReference>
<dbReference type="PROSITE" id="PS51891">
    <property type="entry name" value="CENP_V_GFA"/>
    <property type="match status" value="1"/>
</dbReference>
<dbReference type="RefSeq" id="WP_173195558.1">
    <property type="nucleotide sequence ID" value="NZ_JABFCX010000001.1"/>
</dbReference>
<dbReference type="PANTHER" id="PTHR33337">
    <property type="entry name" value="GFA DOMAIN-CONTAINING PROTEIN"/>
    <property type="match status" value="1"/>
</dbReference>
<evidence type="ECO:0000256" key="4">
    <source>
        <dbReference type="ARBA" id="ARBA00023239"/>
    </source>
</evidence>
<evidence type="ECO:0000256" key="1">
    <source>
        <dbReference type="ARBA" id="ARBA00005495"/>
    </source>
</evidence>
<evidence type="ECO:0000313" key="7">
    <source>
        <dbReference type="Proteomes" id="UP000536835"/>
    </source>
</evidence>
<dbReference type="InterPro" id="IPR006913">
    <property type="entry name" value="CENP-V/GFA"/>
</dbReference>
<evidence type="ECO:0000313" key="6">
    <source>
        <dbReference type="EMBL" id="NNU14708.1"/>
    </source>
</evidence>
<reference evidence="6 7" key="1">
    <citation type="submission" date="2020-05" db="EMBL/GenBank/DDBJ databases">
        <title>Parvularcula mediterraneae sp. nov., isolated from polypropylene straw from shallow seawater of the seashore of Laganas in Zakynthos island, Greece.</title>
        <authorList>
            <person name="Szabo I."/>
            <person name="Al-Omari J."/>
            <person name="Rado J."/>
            <person name="Szerdahelyi G.S."/>
        </authorList>
    </citation>
    <scope>NUCLEOTIDE SEQUENCE [LARGE SCALE GENOMIC DNA]</scope>
    <source>
        <strain evidence="6 7">ZS-1/3</strain>
    </source>
</reference>
<dbReference type="PANTHER" id="PTHR33337:SF40">
    <property type="entry name" value="CENP-V_GFA DOMAIN-CONTAINING PROTEIN-RELATED"/>
    <property type="match status" value="1"/>
</dbReference>
<keyword evidence="3" id="KW-0862">Zinc</keyword>
<feature type="domain" description="CENP-V/GFA" evidence="5">
    <location>
        <begin position="6"/>
        <end position="117"/>
    </location>
</feature>
<keyword evidence="4" id="KW-0456">Lyase</keyword>
<proteinExistence type="inferred from homology"/>
<protein>
    <submittedName>
        <fullName evidence="6">GFA family protein</fullName>
    </submittedName>
</protein>
<gene>
    <name evidence="6" type="ORF">HK107_00035</name>
</gene>
<keyword evidence="2" id="KW-0479">Metal-binding</keyword>
<evidence type="ECO:0000259" key="5">
    <source>
        <dbReference type="PROSITE" id="PS51891"/>
    </source>
</evidence>
<dbReference type="Proteomes" id="UP000536835">
    <property type="component" value="Unassembled WGS sequence"/>
</dbReference>
<name>A0A7Y3W3Q6_9PROT</name>
<comment type="similarity">
    <text evidence="1">Belongs to the Gfa family.</text>
</comment>
<keyword evidence="7" id="KW-1185">Reference proteome</keyword>
<dbReference type="GO" id="GO:0016846">
    <property type="term" value="F:carbon-sulfur lyase activity"/>
    <property type="evidence" value="ECO:0007669"/>
    <property type="project" value="InterPro"/>
</dbReference>
<organism evidence="6 7">
    <name type="scientific">Parvularcula mediterranea</name>
    <dbReference type="NCBI Taxonomy" id="2732508"/>
    <lineage>
        <taxon>Bacteria</taxon>
        <taxon>Pseudomonadati</taxon>
        <taxon>Pseudomonadota</taxon>
        <taxon>Alphaproteobacteria</taxon>
        <taxon>Parvularculales</taxon>
        <taxon>Parvularculaceae</taxon>
        <taxon>Parvularcula</taxon>
    </lineage>
</organism>
<sequence length="143" mass="15644">MSDHHVTGRCLCGAVTYEATSEHDAIGICHCTDCLRWMGGPFHGVDCKTLKTDGPVLWYRSSDHAERGSCSKCGTALFWKMIDGSHPTVTAGSLDAPEAMNGIKSHIFIDQKPGYYDFKGDAPRLTGEEVIALFMEQMKAEDA</sequence>
<evidence type="ECO:0000256" key="2">
    <source>
        <dbReference type="ARBA" id="ARBA00022723"/>
    </source>
</evidence>
<dbReference type="SUPFAM" id="SSF51316">
    <property type="entry name" value="Mss4-like"/>
    <property type="match status" value="1"/>
</dbReference>
<dbReference type="Pfam" id="PF04828">
    <property type="entry name" value="GFA"/>
    <property type="match status" value="1"/>
</dbReference>
<dbReference type="GO" id="GO:0046872">
    <property type="term" value="F:metal ion binding"/>
    <property type="evidence" value="ECO:0007669"/>
    <property type="project" value="UniProtKB-KW"/>
</dbReference>
<dbReference type="AlphaFoldDB" id="A0A7Y3W3Q6"/>
<comment type="caution">
    <text evidence="6">The sequence shown here is derived from an EMBL/GenBank/DDBJ whole genome shotgun (WGS) entry which is preliminary data.</text>
</comment>
<dbReference type="InterPro" id="IPR011057">
    <property type="entry name" value="Mss4-like_sf"/>
</dbReference>
<evidence type="ECO:0000256" key="3">
    <source>
        <dbReference type="ARBA" id="ARBA00022833"/>
    </source>
</evidence>